<dbReference type="STRING" id="1921803.NIES593_15250"/>
<dbReference type="EMBL" id="MRCB01000019">
    <property type="protein sequence ID" value="OKH21571.1"/>
    <property type="molecule type" value="Genomic_DNA"/>
</dbReference>
<keyword evidence="3" id="KW-1185">Reference proteome</keyword>
<evidence type="ECO:0000256" key="1">
    <source>
        <dbReference type="SAM" id="Phobius"/>
    </source>
</evidence>
<organism evidence="2 3">
    <name type="scientific">Hydrococcus rivularis NIES-593</name>
    <dbReference type="NCBI Taxonomy" id="1921803"/>
    <lineage>
        <taxon>Bacteria</taxon>
        <taxon>Bacillati</taxon>
        <taxon>Cyanobacteriota</taxon>
        <taxon>Cyanophyceae</taxon>
        <taxon>Pleurocapsales</taxon>
        <taxon>Hydrococcaceae</taxon>
        <taxon>Hydrococcus</taxon>
    </lineage>
</organism>
<dbReference type="OrthoDB" id="531309at2"/>
<name>A0A1U7HDF1_9CYAN</name>
<feature type="transmembrane region" description="Helical" evidence="1">
    <location>
        <begin position="97"/>
        <end position="122"/>
    </location>
</feature>
<comment type="caution">
    <text evidence="2">The sequence shown here is derived from an EMBL/GenBank/DDBJ whole genome shotgun (WGS) entry which is preliminary data.</text>
</comment>
<keyword evidence="1" id="KW-0812">Transmembrane</keyword>
<keyword evidence="1" id="KW-0472">Membrane</keyword>
<dbReference type="Proteomes" id="UP000186868">
    <property type="component" value="Unassembled WGS sequence"/>
</dbReference>
<dbReference type="RefSeq" id="WP_073600398.1">
    <property type="nucleotide sequence ID" value="NZ_MRCB01000019.1"/>
</dbReference>
<evidence type="ECO:0000313" key="2">
    <source>
        <dbReference type="EMBL" id="OKH21571.1"/>
    </source>
</evidence>
<protein>
    <submittedName>
        <fullName evidence="2">Uncharacterized protein</fullName>
    </submittedName>
</protein>
<dbReference type="AlphaFoldDB" id="A0A1U7HDF1"/>
<reference evidence="2 3" key="1">
    <citation type="submission" date="2016-11" db="EMBL/GenBank/DDBJ databases">
        <title>Draft Genome Sequences of Nine Cyanobacterial Strains from Diverse Habitats.</title>
        <authorList>
            <person name="Zhu T."/>
            <person name="Hou S."/>
            <person name="Lu X."/>
            <person name="Hess W.R."/>
        </authorList>
    </citation>
    <scope>NUCLEOTIDE SEQUENCE [LARGE SCALE GENOMIC DNA]</scope>
    <source>
        <strain evidence="2 3">NIES-593</strain>
    </source>
</reference>
<keyword evidence="1" id="KW-1133">Transmembrane helix</keyword>
<gene>
    <name evidence="2" type="ORF">NIES593_15250</name>
</gene>
<sequence>MVSYVGMQMPLTANPGDRIAEESQTIEEKAKQIAVDKYDITGAHIKVPTYFIVTYPNGETKALHHVRDAQEISDVIRQMHLEEEPTPRNTSEHKSNLNGLIAVIGVSMLALFLMTAAIAIGVF</sequence>
<evidence type="ECO:0000313" key="3">
    <source>
        <dbReference type="Proteomes" id="UP000186868"/>
    </source>
</evidence>
<accession>A0A1U7HDF1</accession>
<proteinExistence type="predicted"/>